<organism evidence="1 2">
    <name type="scientific">Suillus luteus UH-Slu-Lm8-n1</name>
    <dbReference type="NCBI Taxonomy" id="930992"/>
    <lineage>
        <taxon>Eukaryota</taxon>
        <taxon>Fungi</taxon>
        <taxon>Dikarya</taxon>
        <taxon>Basidiomycota</taxon>
        <taxon>Agaricomycotina</taxon>
        <taxon>Agaricomycetes</taxon>
        <taxon>Agaricomycetidae</taxon>
        <taxon>Boletales</taxon>
        <taxon>Suillineae</taxon>
        <taxon>Suillaceae</taxon>
        <taxon>Suillus</taxon>
    </lineage>
</organism>
<accession>A0A0C9ZHS2</accession>
<name>A0A0C9ZHS2_9AGAM</name>
<keyword evidence="2" id="KW-1185">Reference proteome</keyword>
<gene>
    <name evidence="1" type="ORF">CY34DRAFT_484601</name>
</gene>
<dbReference type="HOGENOM" id="CLU_2470582_0_0_1"/>
<evidence type="ECO:0000313" key="2">
    <source>
        <dbReference type="Proteomes" id="UP000054485"/>
    </source>
</evidence>
<reference evidence="1 2" key="1">
    <citation type="submission" date="2014-04" db="EMBL/GenBank/DDBJ databases">
        <authorList>
            <consortium name="DOE Joint Genome Institute"/>
            <person name="Kuo A."/>
            <person name="Ruytinx J."/>
            <person name="Rineau F."/>
            <person name="Colpaert J."/>
            <person name="Kohler A."/>
            <person name="Nagy L.G."/>
            <person name="Floudas D."/>
            <person name="Copeland A."/>
            <person name="Barry K.W."/>
            <person name="Cichocki N."/>
            <person name="Veneault-Fourrey C."/>
            <person name="LaButti K."/>
            <person name="Lindquist E.A."/>
            <person name="Lipzen A."/>
            <person name="Lundell T."/>
            <person name="Morin E."/>
            <person name="Murat C."/>
            <person name="Sun H."/>
            <person name="Tunlid A."/>
            <person name="Henrissat B."/>
            <person name="Grigoriev I.V."/>
            <person name="Hibbett D.S."/>
            <person name="Martin F."/>
            <person name="Nordberg H.P."/>
            <person name="Cantor M.N."/>
            <person name="Hua S.X."/>
        </authorList>
    </citation>
    <scope>NUCLEOTIDE SEQUENCE [LARGE SCALE GENOMIC DNA]</scope>
    <source>
        <strain evidence="1 2">UH-Slu-Lm8-n1</strain>
    </source>
</reference>
<proteinExistence type="predicted"/>
<reference evidence="2" key="2">
    <citation type="submission" date="2015-01" db="EMBL/GenBank/DDBJ databases">
        <title>Evolutionary Origins and Diversification of the Mycorrhizal Mutualists.</title>
        <authorList>
            <consortium name="DOE Joint Genome Institute"/>
            <consortium name="Mycorrhizal Genomics Consortium"/>
            <person name="Kohler A."/>
            <person name="Kuo A."/>
            <person name="Nagy L.G."/>
            <person name="Floudas D."/>
            <person name="Copeland A."/>
            <person name="Barry K.W."/>
            <person name="Cichocki N."/>
            <person name="Veneault-Fourrey C."/>
            <person name="LaButti K."/>
            <person name="Lindquist E.A."/>
            <person name="Lipzen A."/>
            <person name="Lundell T."/>
            <person name="Morin E."/>
            <person name="Murat C."/>
            <person name="Riley R."/>
            <person name="Ohm R."/>
            <person name="Sun H."/>
            <person name="Tunlid A."/>
            <person name="Henrissat B."/>
            <person name="Grigoriev I.V."/>
            <person name="Hibbett D.S."/>
            <person name="Martin F."/>
        </authorList>
    </citation>
    <scope>NUCLEOTIDE SEQUENCE [LARGE SCALE GENOMIC DNA]</scope>
    <source>
        <strain evidence="2">UH-Slu-Lm8-n1</strain>
    </source>
</reference>
<protein>
    <submittedName>
        <fullName evidence="1">Uncharacterized protein</fullName>
    </submittedName>
</protein>
<dbReference type="AlphaFoldDB" id="A0A0C9ZHS2"/>
<sequence>MEGAAMSIQYLVLQSDIQSNRTASNLTTRSSLLLPVRITFQPAILKRTCRTTTLTCYKGILTLTLNYLTWLVITTRFIMQVGLSPQGL</sequence>
<evidence type="ECO:0000313" key="1">
    <source>
        <dbReference type="EMBL" id="KIK36955.1"/>
    </source>
</evidence>
<dbReference type="EMBL" id="KN835485">
    <property type="protein sequence ID" value="KIK36955.1"/>
    <property type="molecule type" value="Genomic_DNA"/>
</dbReference>
<dbReference type="OrthoDB" id="10351814at2759"/>
<dbReference type="Proteomes" id="UP000054485">
    <property type="component" value="Unassembled WGS sequence"/>
</dbReference>
<dbReference type="InParanoid" id="A0A0C9ZHS2"/>